<dbReference type="EMBL" id="CP050855">
    <property type="protein sequence ID" value="QLH62088.1"/>
    <property type="molecule type" value="Genomic_DNA"/>
</dbReference>
<dbReference type="STRING" id="138074.SYMBAF_100305"/>
<dbReference type="AlphaFoldDB" id="A0A068YX55"/>
<name>A0A068YX55_9GAMM</name>
<proteinExistence type="predicted"/>
<protein>
    <submittedName>
        <fullName evidence="1">Uncharacterized protein</fullName>
    </submittedName>
</protein>
<sequence length="62" mass="6951">MHTFIFFFMDGTNFDRVARKSKINGTIGSKMAASFCQDDTHCACCLHITGSFGKNVPHLKEH</sequence>
<dbReference type="Proteomes" id="UP000042738">
    <property type="component" value="Chromosome"/>
</dbReference>
<dbReference type="GeneID" id="93735453"/>
<dbReference type="RefSeq" id="WP_040263310.1">
    <property type="nucleotide sequence ID" value="NZ_CAXKXZ010000002.1"/>
</dbReference>
<evidence type="ECO:0000313" key="2">
    <source>
        <dbReference type="Proteomes" id="UP000042738"/>
    </source>
</evidence>
<gene>
    <name evidence="1" type="ORF">SYMBAF_02805</name>
</gene>
<evidence type="ECO:0000313" key="1">
    <source>
        <dbReference type="EMBL" id="QLH62088.1"/>
    </source>
</evidence>
<organism evidence="1 2">
    <name type="scientific">Serratia symbiotica</name>
    <dbReference type="NCBI Taxonomy" id="138074"/>
    <lineage>
        <taxon>Bacteria</taxon>
        <taxon>Pseudomonadati</taxon>
        <taxon>Pseudomonadota</taxon>
        <taxon>Gammaproteobacteria</taxon>
        <taxon>Enterobacterales</taxon>
        <taxon>Yersiniaceae</taxon>
        <taxon>Serratia</taxon>
    </lineage>
</organism>
<reference evidence="1 2" key="1">
    <citation type="journal article" date="2014" name="Genome Announc.">
        <title>Whole-Genome Sequence of Serratia symbiotica Strain CWBI-2.3T, a Free-Living Symbiont of the Black Bean Aphid Aphis fabae.</title>
        <authorList>
            <person name="Foray V."/>
            <person name="Grigorescu A.S."/>
            <person name="Sabri A."/>
            <person name="Haubruge E."/>
            <person name="Lognay G."/>
            <person name="Francis F."/>
            <person name="Fauconnier M.L."/>
            <person name="Hance T."/>
            <person name="Thonart P."/>
        </authorList>
    </citation>
    <scope>NUCLEOTIDE SEQUENCE [LARGE SCALE GENOMIC DNA]</scope>
    <source>
        <strain evidence="1">CWBI-2.3</strain>
    </source>
</reference>
<accession>A0A068YX55</accession>